<evidence type="ECO:0000256" key="3">
    <source>
        <dbReference type="ARBA" id="ARBA00022801"/>
    </source>
</evidence>
<evidence type="ECO:0000256" key="1">
    <source>
        <dbReference type="ARBA" id="ARBA00011073"/>
    </source>
</evidence>
<accession>A0ABP8YYF1</accession>
<dbReference type="Pfam" id="PF00082">
    <property type="entry name" value="Peptidase_S8"/>
    <property type="match status" value="1"/>
</dbReference>
<comment type="caution">
    <text evidence="7">The sequence shown here is derived from an EMBL/GenBank/DDBJ whole genome shotgun (WGS) entry which is preliminary data.</text>
</comment>
<evidence type="ECO:0000313" key="7">
    <source>
        <dbReference type="EMBL" id="GAA4741306.1"/>
    </source>
</evidence>
<dbReference type="InterPro" id="IPR000209">
    <property type="entry name" value="Peptidase_S8/S53_dom"/>
</dbReference>
<keyword evidence="8" id="KW-1185">Reference proteome</keyword>
<keyword evidence="4" id="KW-0720">Serine protease</keyword>
<keyword evidence="3" id="KW-0378">Hydrolase</keyword>
<keyword evidence="2" id="KW-0645">Protease</keyword>
<protein>
    <submittedName>
        <fullName evidence="7">S8 family serine peptidase</fullName>
    </submittedName>
</protein>
<gene>
    <name evidence="7" type="ORF">GCM10025783_10480</name>
</gene>
<keyword evidence="5" id="KW-0732">Signal</keyword>
<evidence type="ECO:0000256" key="5">
    <source>
        <dbReference type="SAM" id="SignalP"/>
    </source>
</evidence>
<dbReference type="EMBL" id="BAABLP010000002">
    <property type="protein sequence ID" value="GAA4741306.1"/>
    <property type="molecule type" value="Genomic_DNA"/>
</dbReference>
<comment type="similarity">
    <text evidence="1">Belongs to the peptidase S8 family.</text>
</comment>
<dbReference type="SUPFAM" id="SSF52743">
    <property type="entry name" value="Subtilisin-like"/>
    <property type="match status" value="1"/>
</dbReference>
<dbReference type="PANTHER" id="PTHR43806">
    <property type="entry name" value="PEPTIDASE S8"/>
    <property type="match status" value="1"/>
</dbReference>
<dbReference type="PANTHER" id="PTHR43806:SF11">
    <property type="entry name" value="CEREVISIN-RELATED"/>
    <property type="match status" value="1"/>
</dbReference>
<feature type="chain" id="PRO_5047167355" evidence="5">
    <location>
        <begin position="33"/>
        <end position="937"/>
    </location>
</feature>
<dbReference type="InterPro" id="IPR017868">
    <property type="entry name" value="Filamin/ABP280_repeat-like"/>
</dbReference>
<feature type="domain" description="Peptidase S8/S53" evidence="6">
    <location>
        <begin position="649"/>
        <end position="709"/>
    </location>
</feature>
<evidence type="ECO:0000256" key="4">
    <source>
        <dbReference type="ARBA" id="ARBA00022825"/>
    </source>
</evidence>
<dbReference type="InterPro" id="IPR023828">
    <property type="entry name" value="Peptidase_S8_Ser-AS"/>
</dbReference>
<feature type="signal peptide" evidence="5">
    <location>
        <begin position="1"/>
        <end position="32"/>
    </location>
</feature>
<dbReference type="InterPro" id="IPR036852">
    <property type="entry name" value="Peptidase_S8/S53_dom_sf"/>
</dbReference>
<dbReference type="InterPro" id="IPR015500">
    <property type="entry name" value="Peptidase_S8_subtilisin-rel"/>
</dbReference>
<organism evidence="7 8">
    <name type="scientific">Amnibacterium soli</name>
    <dbReference type="NCBI Taxonomy" id="1282736"/>
    <lineage>
        <taxon>Bacteria</taxon>
        <taxon>Bacillati</taxon>
        <taxon>Actinomycetota</taxon>
        <taxon>Actinomycetes</taxon>
        <taxon>Micrococcales</taxon>
        <taxon>Microbacteriaceae</taxon>
        <taxon>Amnibacterium</taxon>
    </lineage>
</organism>
<dbReference type="RefSeq" id="WP_345479966.1">
    <property type="nucleotide sequence ID" value="NZ_BAABLP010000002.1"/>
</dbReference>
<dbReference type="InterPro" id="IPR050131">
    <property type="entry name" value="Peptidase_S8_subtilisin-like"/>
</dbReference>
<dbReference type="PRINTS" id="PR00723">
    <property type="entry name" value="SUBTILISIN"/>
</dbReference>
<reference evidence="8" key="1">
    <citation type="journal article" date="2019" name="Int. J. Syst. Evol. Microbiol.">
        <title>The Global Catalogue of Microorganisms (GCM) 10K type strain sequencing project: providing services to taxonomists for standard genome sequencing and annotation.</title>
        <authorList>
            <consortium name="The Broad Institute Genomics Platform"/>
            <consortium name="The Broad Institute Genome Sequencing Center for Infectious Disease"/>
            <person name="Wu L."/>
            <person name="Ma J."/>
        </authorList>
    </citation>
    <scope>NUCLEOTIDE SEQUENCE [LARGE SCALE GENOMIC DNA]</scope>
    <source>
        <strain evidence="8">JCM 19015</strain>
    </source>
</reference>
<proteinExistence type="inferred from homology"/>
<evidence type="ECO:0000256" key="2">
    <source>
        <dbReference type="ARBA" id="ARBA00022670"/>
    </source>
</evidence>
<dbReference type="Gene3D" id="3.40.50.200">
    <property type="entry name" value="Peptidase S8/S53 domain"/>
    <property type="match status" value="2"/>
</dbReference>
<dbReference type="PROSITE" id="PS50194">
    <property type="entry name" value="FILAMIN_REPEAT"/>
    <property type="match status" value="1"/>
</dbReference>
<dbReference type="PROSITE" id="PS00138">
    <property type="entry name" value="SUBTILASE_SER"/>
    <property type="match status" value="1"/>
</dbReference>
<sequence>MPQLPGRRRSRVVGVSLLAVGALLGSALPATAALAAPTRPTHGAPGTRSALGNGLARLVDTPAAAQKRIAGGFRLDQDALTMRDDDGRVLVDAVPQAGVDRSAFRRSLEAKGLEVSAVDAGTGTVEGYLALSAVRDVAALPGLGTIAQAVKPRTSTGSVESQGVVFQRIDKVLRKGVTGKGITVGVLSDSFDTATTTVAGDPLTIHAADDIRSGDLPGPGNAKHPRPVTVLEDAPGEDEGRAMLQVIHDIAPDANLCFATAFSGEVGFANNIRALADPKGKCRADVIVDDVSYFDEPFFADGILNDAVDDVAALGVQYYSSAGNSGDNNGWNAPVRLIPATKGVKGTNLDLSQVDPALYDGGLQDADPGPGTDVAQTVSLGEDGGLLDLQWDDPTDYDGATIGDPYFSESGELTAPGDTATFTFTPTADQLGETVQFIADGVPSGTTDLVLTVKKPNGTVLGPIDTGSSPETAGTTLDQPGAYTITIGQYGTSVGGFTVEVRPIIALSKVTTDFNALIFDAAGKFRGALADANQLSGRPLELGQLPGPGTLQIVISRSGTGPTPVHRLRAVANGDLFFTEYGDPLSPTVFGHPAAAGATGVAAVDPFRPYLPEYFTSPGGDLPILFDSSGDRYRSTQVRRSPLVAATDGGNTTFFVSDSALDADTLPNFFGTSEAAPHAAGIAALVLQKQGGKRSVSPKAMKALLSRSTFAHDLDPFSASGSAGGLTVSAAGAQGSERDPVPGTLNDPNFFRVSYTGSVPLQSVTFLGETASPTAPGRTHPPLSDGIVFDPRPFSAAGPDFRNTGFPFTVGGTGGGLAASTVRASYAKPFGATAGTYRHLTVTFDKRLRGGQSLRFGVDRDLATSPYGGTNEGNGADELGGAVFAPQRIVDPIGLTFVAVRTDGKKIVGIVKNRLGHGYSPVDGYGLIDAEKAVLGR</sequence>
<dbReference type="Gene3D" id="2.60.120.380">
    <property type="match status" value="1"/>
</dbReference>
<evidence type="ECO:0000313" key="8">
    <source>
        <dbReference type="Proteomes" id="UP001500121"/>
    </source>
</evidence>
<dbReference type="Proteomes" id="UP001500121">
    <property type="component" value="Unassembled WGS sequence"/>
</dbReference>
<name>A0ABP8YYF1_9MICO</name>
<evidence type="ECO:0000259" key="6">
    <source>
        <dbReference type="Pfam" id="PF00082"/>
    </source>
</evidence>